<proteinExistence type="predicted"/>
<dbReference type="EC" id="2.3.1.-" evidence="2"/>
<evidence type="ECO:0000313" key="2">
    <source>
        <dbReference type="EMBL" id="MFD1322183.1"/>
    </source>
</evidence>
<dbReference type="CDD" id="cd04301">
    <property type="entry name" value="NAT_SF"/>
    <property type="match status" value="1"/>
</dbReference>
<dbReference type="Proteomes" id="UP001597260">
    <property type="component" value="Unassembled WGS sequence"/>
</dbReference>
<reference evidence="3" key="1">
    <citation type="journal article" date="2019" name="Int. J. Syst. Evol. Microbiol.">
        <title>The Global Catalogue of Microorganisms (GCM) 10K type strain sequencing project: providing services to taxonomists for standard genome sequencing and annotation.</title>
        <authorList>
            <consortium name="The Broad Institute Genomics Platform"/>
            <consortium name="The Broad Institute Genome Sequencing Center for Infectious Disease"/>
            <person name="Wu L."/>
            <person name="Ma J."/>
        </authorList>
    </citation>
    <scope>NUCLEOTIDE SEQUENCE [LARGE SCALE GENOMIC DNA]</scope>
    <source>
        <strain evidence="3">JCM 31037</strain>
    </source>
</reference>
<dbReference type="SUPFAM" id="SSF55729">
    <property type="entry name" value="Acyl-CoA N-acyltransferases (Nat)"/>
    <property type="match status" value="1"/>
</dbReference>
<gene>
    <name evidence="2" type="ORF">ACFQ4H_13885</name>
</gene>
<dbReference type="Gene3D" id="3.40.630.30">
    <property type="match status" value="1"/>
</dbReference>
<dbReference type="InterPro" id="IPR016181">
    <property type="entry name" value="Acyl_CoA_acyltransferase"/>
</dbReference>
<keyword evidence="3" id="KW-1185">Reference proteome</keyword>
<organism evidence="2 3">
    <name type="scientific">Micromonospora sonneratiae</name>
    <dbReference type="NCBI Taxonomy" id="1184706"/>
    <lineage>
        <taxon>Bacteria</taxon>
        <taxon>Bacillati</taxon>
        <taxon>Actinomycetota</taxon>
        <taxon>Actinomycetes</taxon>
        <taxon>Micromonosporales</taxon>
        <taxon>Micromonosporaceae</taxon>
        <taxon>Micromonospora</taxon>
    </lineage>
</organism>
<dbReference type="PANTHER" id="PTHR43617">
    <property type="entry name" value="L-AMINO ACID N-ACETYLTRANSFERASE"/>
    <property type="match status" value="1"/>
</dbReference>
<dbReference type="RefSeq" id="WP_377570810.1">
    <property type="nucleotide sequence ID" value="NZ_JBHTMP010000018.1"/>
</dbReference>
<dbReference type="InterPro" id="IPR050276">
    <property type="entry name" value="MshD_Acetyltransferase"/>
</dbReference>
<feature type="domain" description="N-acetyltransferase" evidence="1">
    <location>
        <begin position="8"/>
        <end position="152"/>
    </location>
</feature>
<dbReference type="PROSITE" id="PS51186">
    <property type="entry name" value="GNAT"/>
    <property type="match status" value="1"/>
</dbReference>
<dbReference type="InterPro" id="IPR000182">
    <property type="entry name" value="GNAT_dom"/>
</dbReference>
<name>A0ABW3YEN7_9ACTN</name>
<comment type="caution">
    <text evidence="2">The sequence shown here is derived from an EMBL/GenBank/DDBJ whole genome shotgun (WGS) entry which is preliminary data.</text>
</comment>
<dbReference type="Pfam" id="PF00583">
    <property type="entry name" value="Acetyltransf_1"/>
    <property type="match status" value="1"/>
</dbReference>
<protein>
    <submittedName>
        <fullName evidence="2">GNAT family N-acetyltransferase</fullName>
        <ecNumber evidence="2">2.3.1.-</ecNumber>
    </submittedName>
</protein>
<evidence type="ECO:0000313" key="3">
    <source>
        <dbReference type="Proteomes" id="UP001597260"/>
    </source>
</evidence>
<keyword evidence="2" id="KW-0012">Acyltransferase</keyword>
<dbReference type="GO" id="GO:0016746">
    <property type="term" value="F:acyltransferase activity"/>
    <property type="evidence" value="ECO:0007669"/>
    <property type="project" value="UniProtKB-KW"/>
</dbReference>
<evidence type="ECO:0000259" key="1">
    <source>
        <dbReference type="PROSITE" id="PS51186"/>
    </source>
</evidence>
<keyword evidence="2" id="KW-0808">Transferase</keyword>
<dbReference type="EMBL" id="JBHTMP010000018">
    <property type="protein sequence ID" value="MFD1322183.1"/>
    <property type="molecule type" value="Genomic_DNA"/>
</dbReference>
<sequence>MPDNSAAIQLVPVTADNWRQCAALRVRPDQSDFVMPVTYYLCLCAYGTTWQPLAITRNGVVVGFVMWGVDDDGSRWIGGLVVDVDAQRAGVARAALRQLVDRFAADPDCPNVALSYPAENTAARALYASLGFEETGETEDDGAELVARWTRPGVGEPLAP</sequence>
<accession>A0ABW3YEN7</accession>